<dbReference type="InterPro" id="IPR050109">
    <property type="entry name" value="HTH-type_TetR-like_transc_reg"/>
</dbReference>
<keyword evidence="8" id="KW-1185">Reference proteome</keyword>
<dbReference type="SUPFAM" id="SSF46689">
    <property type="entry name" value="Homeodomain-like"/>
    <property type="match status" value="1"/>
</dbReference>
<feature type="region of interest" description="Disordered" evidence="5">
    <location>
        <begin position="1"/>
        <end position="22"/>
    </location>
</feature>
<comment type="caution">
    <text evidence="7">The sequence shown here is derived from an EMBL/GenBank/DDBJ whole genome shotgun (WGS) entry which is preliminary data.</text>
</comment>
<gene>
    <name evidence="7" type="ORF">J1792_26140</name>
</gene>
<dbReference type="EMBL" id="JAFMOF010000004">
    <property type="protein sequence ID" value="MBO0656128.1"/>
    <property type="molecule type" value="Genomic_DNA"/>
</dbReference>
<dbReference type="InterPro" id="IPR009057">
    <property type="entry name" value="Homeodomain-like_sf"/>
</dbReference>
<dbReference type="SUPFAM" id="SSF48498">
    <property type="entry name" value="Tetracyclin repressor-like, C-terminal domain"/>
    <property type="match status" value="1"/>
</dbReference>
<evidence type="ECO:0000256" key="5">
    <source>
        <dbReference type="SAM" id="MobiDB-lite"/>
    </source>
</evidence>
<evidence type="ECO:0000256" key="2">
    <source>
        <dbReference type="ARBA" id="ARBA00023125"/>
    </source>
</evidence>
<dbReference type="GO" id="GO:0003700">
    <property type="term" value="F:DNA-binding transcription factor activity"/>
    <property type="evidence" value="ECO:0007669"/>
    <property type="project" value="TreeGrafter"/>
</dbReference>
<dbReference type="PROSITE" id="PS50977">
    <property type="entry name" value="HTH_TETR_2"/>
    <property type="match status" value="1"/>
</dbReference>
<dbReference type="InterPro" id="IPR036271">
    <property type="entry name" value="Tet_transcr_reg_TetR-rel_C_sf"/>
</dbReference>
<evidence type="ECO:0000256" key="1">
    <source>
        <dbReference type="ARBA" id="ARBA00023015"/>
    </source>
</evidence>
<dbReference type="AlphaFoldDB" id="A0A939JR05"/>
<keyword evidence="2 4" id="KW-0238">DNA-binding</keyword>
<dbReference type="PANTHER" id="PTHR30055">
    <property type="entry name" value="HTH-TYPE TRANSCRIPTIONAL REGULATOR RUTR"/>
    <property type="match status" value="1"/>
</dbReference>
<dbReference type="GO" id="GO:0000976">
    <property type="term" value="F:transcription cis-regulatory region binding"/>
    <property type="evidence" value="ECO:0007669"/>
    <property type="project" value="TreeGrafter"/>
</dbReference>
<name>A0A939JR05_9ACTN</name>
<evidence type="ECO:0000313" key="7">
    <source>
        <dbReference type="EMBL" id="MBO0656128.1"/>
    </source>
</evidence>
<evidence type="ECO:0000259" key="6">
    <source>
        <dbReference type="PROSITE" id="PS50977"/>
    </source>
</evidence>
<evidence type="ECO:0000256" key="4">
    <source>
        <dbReference type="PROSITE-ProRule" id="PRU00335"/>
    </source>
</evidence>
<dbReference type="PANTHER" id="PTHR30055:SF234">
    <property type="entry name" value="HTH-TYPE TRANSCRIPTIONAL REGULATOR BETI"/>
    <property type="match status" value="1"/>
</dbReference>
<evidence type="ECO:0000313" key="8">
    <source>
        <dbReference type="Proteomes" id="UP000664781"/>
    </source>
</evidence>
<dbReference type="PRINTS" id="PR00455">
    <property type="entry name" value="HTHTETR"/>
</dbReference>
<reference evidence="7" key="1">
    <citation type="submission" date="2021-03" db="EMBL/GenBank/DDBJ databases">
        <title>Streptomyces strains.</title>
        <authorList>
            <person name="Lund M.B."/>
            <person name="Toerring T."/>
        </authorList>
    </citation>
    <scope>NUCLEOTIDE SEQUENCE</scope>
    <source>
        <strain evidence="7">JCM 4242</strain>
    </source>
</reference>
<evidence type="ECO:0000256" key="3">
    <source>
        <dbReference type="ARBA" id="ARBA00023163"/>
    </source>
</evidence>
<keyword evidence="1" id="KW-0805">Transcription regulation</keyword>
<dbReference type="Pfam" id="PF00440">
    <property type="entry name" value="TetR_N"/>
    <property type="match status" value="1"/>
</dbReference>
<dbReference type="InterPro" id="IPR001647">
    <property type="entry name" value="HTH_TetR"/>
</dbReference>
<accession>A0A939JR05</accession>
<feature type="compositionally biased region" description="Basic and acidic residues" evidence="5">
    <location>
        <begin position="1"/>
        <end position="10"/>
    </location>
</feature>
<dbReference type="Gene3D" id="1.10.357.10">
    <property type="entry name" value="Tetracycline Repressor, domain 2"/>
    <property type="match status" value="1"/>
</dbReference>
<sequence length="214" mass="23517">MKTDKSERNGHPGSVSTDGARELKQERAIRTRGVILNAAACAFAERGFPDVTIVDIADRAAMTKGAVYFHFGNKEALAVAVTEEFYRRLAEVVRPALDSDLPPLEKVTGLLMRVAVSFRDDPAIQAGARLQIERPYISAPLPVPYVNFTQLLADLLGQCQQQAQLPEGAKPEALARVLRSALFGAQHISWVLANREDIVERTEEIIEVMLPAAR</sequence>
<keyword evidence="3" id="KW-0804">Transcription</keyword>
<organism evidence="7 8">
    <name type="scientific">Streptomyces triculaminicus</name>
    <dbReference type="NCBI Taxonomy" id="2816232"/>
    <lineage>
        <taxon>Bacteria</taxon>
        <taxon>Bacillati</taxon>
        <taxon>Actinomycetota</taxon>
        <taxon>Actinomycetes</taxon>
        <taxon>Kitasatosporales</taxon>
        <taxon>Streptomycetaceae</taxon>
        <taxon>Streptomyces</taxon>
    </lineage>
</organism>
<proteinExistence type="predicted"/>
<feature type="domain" description="HTH tetR-type" evidence="6">
    <location>
        <begin position="29"/>
        <end position="89"/>
    </location>
</feature>
<feature type="DNA-binding region" description="H-T-H motif" evidence="4">
    <location>
        <begin position="52"/>
        <end position="71"/>
    </location>
</feature>
<dbReference type="InterPro" id="IPR047923">
    <property type="entry name" value="ArpA-like"/>
</dbReference>
<dbReference type="Proteomes" id="UP000664781">
    <property type="component" value="Unassembled WGS sequence"/>
</dbReference>
<protein>
    <submittedName>
        <fullName evidence="7">TetR/AcrR family transcriptional regulator</fullName>
    </submittedName>
</protein>
<dbReference type="NCBIfam" id="NF041196">
    <property type="entry name" value="ScbR_bind_reg"/>
    <property type="match status" value="1"/>
</dbReference>